<evidence type="ECO:0000259" key="2">
    <source>
        <dbReference type="PROSITE" id="PS50011"/>
    </source>
</evidence>
<sequence>MGRLFAQNPNLWQRLPGFICGSSVALFLSVSFLPSLQPAKSEGPPSRAARGPSDSSASGCVFSEGFTFESKQQSYILSREVRKNAKEAIRDKGTEVRETGLIAKGLIAEVHAAEVVPSGEKIALKRMKVSPSGSRRESNYLRELTLQDKCALLGFSPSVHGAWIENGTGYIAMELMDVEATEALHKMIETSFGAVPQEKGHSADLKTGDEKKGKDSRRVPIDLQKAIVGTYERLIEDGKIFQLDAKIRNLAVDRNGVLKVIDLGGSSQITSKDEGASVFWREEALVRMLGSFFYFQNEGASEKEEEQTAPPRGLTGEESDSPSGMPLIEEIMKSCAQQIASNATSASVPANVSKTAAYRFGSCKQWADVPIAAKIFSGSPRAK</sequence>
<dbReference type="AlphaFoldDB" id="A0A0G4FL65"/>
<dbReference type="InterPro" id="IPR000719">
    <property type="entry name" value="Prot_kinase_dom"/>
</dbReference>
<feature type="region of interest" description="Disordered" evidence="1">
    <location>
        <begin position="197"/>
        <end position="216"/>
    </location>
</feature>
<dbReference type="SUPFAM" id="SSF56112">
    <property type="entry name" value="Protein kinase-like (PK-like)"/>
    <property type="match status" value="1"/>
</dbReference>
<name>A0A0G4FL65_9ALVE</name>
<feature type="compositionally biased region" description="Basic and acidic residues" evidence="1">
    <location>
        <begin position="198"/>
        <end position="216"/>
    </location>
</feature>
<reference evidence="3" key="1">
    <citation type="submission" date="2014-11" db="EMBL/GenBank/DDBJ databases">
        <authorList>
            <person name="Otto D Thomas"/>
            <person name="Naeem Raeece"/>
        </authorList>
    </citation>
    <scope>NUCLEOTIDE SEQUENCE</scope>
</reference>
<dbReference type="InterPro" id="IPR011009">
    <property type="entry name" value="Kinase-like_dom_sf"/>
</dbReference>
<gene>
    <name evidence="3" type="ORF">Cvel_17587</name>
</gene>
<feature type="domain" description="Protein kinase" evidence="2">
    <location>
        <begin position="96"/>
        <end position="383"/>
    </location>
</feature>
<feature type="region of interest" description="Disordered" evidence="1">
    <location>
        <begin position="299"/>
        <end position="325"/>
    </location>
</feature>
<dbReference type="Gene3D" id="1.10.510.10">
    <property type="entry name" value="Transferase(Phosphotransferase) domain 1"/>
    <property type="match status" value="1"/>
</dbReference>
<proteinExistence type="predicted"/>
<organism evidence="3">
    <name type="scientific">Chromera velia CCMP2878</name>
    <dbReference type="NCBI Taxonomy" id="1169474"/>
    <lineage>
        <taxon>Eukaryota</taxon>
        <taxon>Sar</taxon>
        <taxon>Alveolata</taxon>
        <taxon>Colpodellida</taxon>
        <taxon>Chromeraceae</taxon>
        <taxon>Chromera</taxon>
    </lineage>
</organism>
<dbReference type="GO" id="GO:0004672">
    <property type="term" value="F:protein kinase activity"/>
    <property type="evidence" value="ECO:0007669"/>
    <property type="project" value="InterPro"/>
</dbReference>
<protein>
    <recommendedName>
        <fullName evidence="2">Protein kinase domain-containing protein</fullName>
    </recommendedName>
</protein>
<accession>A0A0G4FL65</accession>
<dbReference type="PROSITE" id="PS50011">
    <property type="entry name" value="PROTEIN_KINASE_DOM"/>
    <property type="match status" value="1"/>
</dbReference>
<dbReference type="GO" id="GO:0005524">
    <property type="term" value="F:ATP binding"/>
    <property type="evidence" value="ECO:0007669"/>
    <property type="project" value="InterPro"/>
</dbReference>
<evidence type="ECO:0000256" key="1">
    <source>
        <dbReference type="SAM" id="MobiDB-lite"/>
    </source>
</evidence>
<dbReference type="EMBL" id="CDMZ01000457">
    <property type="protein sequence ID" value="CEM14725.1"/>
    <property type="molecule type" value="Genomic_DNA"/>
</dbReference>
<dbReference type="PhylomeDB" id="A0A0G4FL65"/>
<evidence type="ECO:0000313" key="3">
    <source>
        <dbReference type="EMBL" id="CEM14725.1"/>
    </source>
</evidence>
<dbReference type="VEuPathDB" id="CryptoDB:Cvel_17587"/>